<proteinExistence type="predicted"/>
<organism evidence="1">
    <name type="scientific">Candidatus Nitrotoga fabula</name>
    <dbReference type="NCBI Taxonomy" id="2182327"/>
    <lineage>
        <taxon>Bacteria</taxon>
        <taxon>Pseudomonadati</taxon>
        <taxon>Pseudomonadota</taxon>
        <taxon>Betaproteobacteria</taxon>
        <taxon>Nitrosomonadales</taxon>
        <taxon>Gallionellaceae</taxon>
        <taxon>Candidatus Nitrotoga</taxon>
    </lineage>
</organism>
<dbReference type="AlphaFoldDB" id="A0A2X0SF96"/>
<evidence type="ECO:0000313" key="1">
    <source>
        <dbReference type="EMBL" id="SPS06031.1"/>
    </source>
</evidence>
<reference evidence="1" key="1">
    <citation type="submission" date="2018-05" db="EMBL/GenBank/DDBJ databases">
        <authorList>
            <person name="Lanie J.A."/>
            <person name="Ng W.-L."/>
            <person name="Kazmierczak K.M."/>
            <person name="Andrzejewski T.M."/>
            <person name="Davidsen T.M."/>
            <person name="Wayne K.J."/>
            <person name="Tettelin H."/>
            <person name="Glass J.I."/>
            <person name="Rusch D."/>
            <person name="Podicherti R."/>
            <person name="Tsui H.-C.T."/>
            <person name="Winkler M.E."/>
        </authorList>
    </citation>
    <scope>NUCLEOTIDE SEQUENCE</scope>
    <source>
        <strain evidence="1">KNB</strain>
    </source>
</reference>
<dbReference type="EMBL" id="LS423452">
    <property type="protein sequence ID" value="SPS06031.1"/>
    <property type="molecule type" value="Genomic_DNA"/>
</dbReference>
<accession>A0A2X0SF96</accession>
<protein>
    <submittedName>
        <fullName evidence="1">Uncharacterized protein</fullName>
    </submittedName>
</protein>
<sequence>MNDLFLHAVERDNDLVAAVKAKASHYRR</sequence>
<name>A0A2X0SF96_9PROT</name>
<gene>
    <name evidence="1" type="ORF">NITFAB_1621</name>
</gene>